<evidence type="ECO:0000313" key="2">
    <source>
        <dbReference type="Proteomes" id="UP000567179"/>
    </source>
</evidence>
<protein>
    <submittedName>
        <fullName evidence="1">Uncharacterized protein</fullName>
    </submittedName>
</protein>
<dbReference type="Proteomes" id="UP000567179">
    <property type="component" value="Unassembled WGS sequence"/>
</dbReference>
<keyword evidence="2" id="KW-1185">Reference proteome</keyword>
<organism evidence="1 2">
    <name type="scientific">Psilocybe cf. subviscida</name>
    <dbReference type="NCBI Taxonomy" id="2480587"/>
    <lineage>
        <taxon>Eukaryota</taxon>
        <taxon>Fungi</taxon>
        <taxon>Dikarya</taxon>
        <taxon>Basidiomycota</taxon>
        <taxon>Agaricomycotina</taxon>
        <taxon>Agaricomycetes</taxon>
        <taxon>Agaricomycetidae</taxon>
        <taxon>Agaricales</taxon>
        <taxon>Agaricineae</taxon>
        <taxon>Strophariaceae</taxon>
        <taxon>Psilocybe</taxon>
    </lineage>
</organism>
<gene>
    <name evidence="1" type="ORF">D9619_008789</name>
</gene>
<proteinExistence type="predicted"/>
<reference evidence="1 2" key="1">
    <citation type="journal article" date="2020" name="ISME J.">
        <title>Uncovering the hidden diversity of litter-decomposition mechanisms in mushroom-forming fungi.</title>
        <authorList>
            <person name="Floudas D."/>
            <person name="Bentzer J."/>
            <person name="Ahren D."/>
            <person name="Johansson T."/>
            <person name="Persson P."/>
            <person name="Tunlid A."/>
        </authorList>
    </citation>
    <scope>NUCLEOTIDE SEQUENCE [LARGE SCALE GENOMIC DNA]</scope>
    <source>
        <strain evidence="1 2">CBS 101986</strain>
    </source>
</reference>
<evidence type="ECO:0000313" key="1">
    <source>
        <dbReference type="EMBL" id="KAF5319154.1"/>
    </source>
</evidence>
<dbReference type="OrthoDB" id="29013at2759"/>
<dbReference type="AlphaFoldDB" id="A0A8H5F0G7"/>
<dbReference type="EMBL" id="JAACJJ010000029">
    <property type="protein sequence ID" value="KAF5319154.1"/>
    <property type="molecule type" value="Genomic_DNA"/>
</dbReference>
<accession>A0A8H5F0G7</accession>
<name>A0A8H5F0G7_9AGAR</name>
<comment type="caution">
    <text evidence="1">The sequence shown here is derived from an EMBL/GenBank/DDBJ whole genome shotgun (WGS) entry which is preliminary data.</text>
</comment>
<sequence>MDGAGDDIDLDIRWVETRGIYDGSLVADVKEAADILSKARERLDKSDVKLTAEVFLAEGIAYYSAMGIIAQDPLIWLNHLHKSHAFLVQSIQTHPTPSVYYHLALSFLRRLQRPLPTSQRIARLTAPLSSPDVHLHAHTYSLPSALPCTGLAVGGRPADVYASGISSNCS</sequence>